<proteinExistence type="predicted"/>
<dbReference type="InterPro" id="IPR001763">
    <property type="entry name" value="Rhodanese-like_dom"/>
</dbReference>
<dbReference type="RefSeq" id="WP_180570676.1">
    <property type="nucleotide sequence ID" value="NZ_JACCKB010000047.1"/>
</dbReference>
<keyword evidence="3" id="KW-1185">Reference proteome</keyword>
<gene>
    <name evidence="2" type="ORF">H0A36_21895</name>
</gene>
<accession>A0A853IF56</accession>
<dbReference type="EMBL" id="JACCKB010000047">
    <property type="protein sequence ID" value="NYZ68674.1"/>
    <property type="molecule type" value="Genomic_DNA"/>
</dbReference>
<evidence type="ECO:0000259" key="1">
    <source>
        <dbReference type="PROSITE" id="PS50206"/>
    </source>
</evidence>
<sequence length="281" mass="32956">MFLLKKTLLVLTLLFSTENTFCLDQSFPHRYKYKHIPILLPQNLNNNFDKYVIIDVRSWIEYNIIHITGSYNIELSKRDFTHLVSELINNNPNKEVAVYCNGHQCKKSYLAAEKLMKHHISAFAMDSGIFDWVKLYPDKTNFLGKSPANLSKLISQEEFESHALTISDFKDRISLFNESNHDIIVIDIREPFQREVEIKNIVGIQVRRIPFSNFISAIQLNRIGINDKILFIFDAVGRQIYWAQYYLKMEDVQKYYFLKGGARVLIKNMHNKDARSPSLRL</sequence>
<feature type="domain" description="Rhodanese" evidence="1">
    <location>
        <begin position="47"/>
        <end position="141"/>
    </location>
</feature>
<name>A0A853IF56_9GAMM</name>
<dbReference type="Pfam" id="PF00581">
    <property type="entry name" value="Rhodanese"/>
    <property type="match status" value="1"/>
</dbReference>
<dbReference type="InterPro" id="IPR050229">
    <property type="entry name" value="GlpE_sulfurtransferase"/>
</dbReference>
<dbReference type="Proteomes" id="UP000569732">
    <property type="component" value="Unassembled WGS sequence"/>
</dbReference>
<dbReference type="CDD" id="cd00158">
    <property type="entry name" value="RHOD"/>
    <property type="match status" value="2"/>
</dbReference>
<evidence type="ECO:0000313" key="2">
    <source>
        <dbReference type="EMBL" id="NYZ68674.1"/>
    </source>
</evidence>
<protein>
    <submittedName>
        <fullName evidence="2">Rhodanese-like domain-containing protein</fullName>
    </submittedName>
</protein>
<dbReference type="PANTHER" id="PTHR43031">
    <property type="entry name" value="FAD-DEPENDENT OXIDOREDUCTASE"/>
    <property type="match status" value="1"/>
</dbReference>
<dbReference type="Gene3D" id="3.40.250.10">
    <property type="entry name" value="Rhodanese-like domain"/>
    <property type="match status" value="2"/>
</dbReference>
<dbReference type="PROSITE" id="PS50206">
    <property type="entry name" value="RHODANESE_3"/>
    <property type="match status" value="1"/>
</dbReference>
<dbReference type="InterPro" id="IPR036873">
    <property type="entry name" value="Rhodanese-like_dom_sf"/>
</dbReference>
<evidence type="ECO:0000313" key="3">
    <source>
        <dbReference type="Proteomes" id="UP000569732"/>
    </source>
</evidence>
<comment type="caution">
    <text evidence="2">The sequence shown here is derived from an EMBL/GenBank/DDBJ whole genome shotgun (WGS) entry which is preliminary data.</text>
</comment>
<dbReference type="SUPFAM" id="SSF52821">
    <property type="entry name" value="Rhodanese/Cell cycle control phosphatase"/>
    <property type="match status" value="1"/>
</dbReference>
<organism evidence="2 3">
    <name type="scientific">Spartinivicinus marinus</name>
    <dbReference type="NCBI Taxonomy" id="2994442"/>
    <lineage>
        <taxon>Bacteria</taxon>
        <taxon>Pseudomonadati</taxon>
        <taxon>Pseudomonadota</taxon>
        <taxon>Gammaproteobacteria</taxon>
        <taxon>Oceanospirillales</taxon>
        <taxon>Zooshikellaceae</taxon>
        <taxon>Spartinivicinus</taxon>
    </lineage>
</organism>
<reference evidence="2 3" key="1">
    <citation type="submission" date="2020-07" db="EMBL/GenBank/DDBJ databases">
        <title>Endozoicomonas sp. nov., isolated from sediment.</title>
        <authorList>
            <person name="Gu T."/>
        </authorList>
    </citation>
    <scope>NUCLEOTIDE SEQUENCE [LARGE SCALE GENOMIC DNA]</scope>
    <source>
        <strain evidence="2 3">SM1973</strain>
    </source>
</reference>
<dbReference type="PANTHER" id="PTHR43031:SF1">
    <property type="entry name" value="PYRIDINE NUCLEOTIDE-DISULPHIDE OXIDOREDUCTASE"/>
    <property type="match status" value="1"/>
</dbReference>
<dbReference type="AlphaFoldDB" id="A0A853IF56"/>
<dbReference type="SMART" id="SM00450">
    <property type="entry name" value="RHOD"/>
    <property type="match status" value="1"/>
</dbReference>